<organism evidence="1 2">
    <name type="scientific">Lindgomyces ingoldianus</name>
    <dbReference type="NCBI Taxonomy" id="673940"/>
    <lineage>
        <taxon>Eukaryota</taxon>
        <taxon>Fungi</taxon>
        <taxon>Dikarya</taxon>
        <taxon>Ascomycota</taxon>
        <taxon>Pezizomycotina</taxon>
        <taxon>Dothideomycetes</taxon>
        <taxon>Pleosporomycetidae</taxon>
        <taxon>Pleosporales</taxon>
        <taxon>Lindgomycetaceae</taxon>
        <taxon>Lindgomyces</taxon>
    </lineage>
</organism>
<dbReference type="EMBL" id="MU003513">
    <property type="protein sequence ID" value="KAF2469164.1"/>
    <property type="molecule type" value="Genomic_DNA"/>
</dbReference>
<keyword evidence="2" id="KW-1185">Reference proteome</keyword>
<proteinExistence type="predicted"/>
<name>A0ACB6QQ95_9PLEO</name>
<accession>A0ACB6QQ95</accession>
<evidence type="ECO:0000313" key="1">
    <source>
        <dbReference type="EMBL" id="KAF2469164.1"/>
    </source>
</evidence>
<gene>
    <name evidence="1" type="ORF">BDR25DRAFT_51495</name>
</gene>
<dbReference type="Proteomes" id="UP000799755">
    <property type="component" value="Unassembled WGS sequence"/>
</dbReference>
<sequence length="403" mass="43547">MVLSLTALVVVLAACPVVNGHTWVEQLRNINDQGKYVGEYGYPRGFVSKTDPGFTGDSNNFLNPPLQQQPPFINATNLLCHPSQRAQKQNDKYPRLQAVPGGFMALRYMENGHVTAPSPQVGKPEKGGTIFVYGTTQPSENEKIATVLQWTKDGSGGDKRGVLLGANDFDDGRCYETNDTPISKQRKTSDPNFALGQVSDGPGNYPLFCETNVALPKDTATGKTYTLYWVWQWPTSPGKVDVLPNGKDEYYTTCMDVDVVDTIKQDAANAKFALGPQQDAMSVAVKDFASRTAIMTDPIKGELGDVFNSKPTVSGGNPAASQPALQTSIAVPSNGTSINIPTLTQRPGAQPTQQPDGIVTVTVTQRITVTAPTAVETKVARAAHVRRHTGGVKFRGRFMRESI</sequence>
<evidence type="ECO:0000313" key="2">
    <source>
        <dbReference type="Proteomes" id="UP000799755"/>
    </source>
</evidence>
<comment type="caution">
    <text evidence="1">The sequence shown here is derived from an EMBL/GenBank/DDBJ whole genome shotgun (WGS) entry which is preliminary data.</text>
</comment>
<protein>
    <submittedName>
        <fullName evidence="1">Uncharacterized protein</fullName>
    </submittedName>
</protein>
<reference evidence="1" key="1">
    <citation type="journal article" date="2020" name="Stud. Mycol.">
        <title>101 Dothideomycetes genomes: a test case for predicting lifestyles and emergence of pathogens.</title>
        <authorList>
            <person name="Haridas S."/>
            <person name="Albert R."/>
            <person name="Binder M."/>
            <person name="Bloem J."/>
            <person name="Labutti K."/>
            <person name="Salamov A."/>
            <person name="Andreopoulos B."/>
            <person name="Baker S."/>
            <person name="Barry K."/>
            <person name="Bills G."/>
            <person name="Bluhm B."/>
            <person name="Cannon C."/>
            <person name="Castanera R."/>
            <person name="Culley D."/>
            <person name="Daum C."/>
            <person name="Ezra D."/>
            <person name="Gonzalez J."/>
            <person name="Henrissat B."/>
            <person name="Kuo A."/>
            <person name="Liang C."/>
            <person name="Lipzen A."/>
            <person name="Lutzoni F."/>
            <person name="Magnuson J."/>
            <person name="Mondo S."/>
            <person name="Nolan M."/>
            <person name="Ohm R."/>
            <person name="Pangilinan J."/>
            <person name="Park H.-J."/>
            <person name="Ramirez L."/>
            <person name="Alfaro M."/>
            <person name="Sun H."/>
            <person name="Tritt A."/>
            <person name="Yoshinaga Y."/>
            <person name="Zwiers L.-H."/>
            <person name="Turgeon B."/>
            <person name="Goodwin S."/>
            <person name="Spatafora J."/>
            <person name="Crous P."/>
            <person name="Grigoriev I."/>
        </authorList>
    </citation>
    <scope>NUCLEOTIDE SEQUENCE</scope>
    <source>
        <strain evidence="1">ATCC 200398</strain>
    </source>
</reference>